<reference evidence="1 2" key="1">
    <citation type="submission" date="2014-07" db="EMBL/GenBank/DDBJ databases">
        <title>Methanogenic archaea and the global carbon cycle.</title>
        <authorList>
            <person name="Henriksen J.R."/>
            <person name="Luke J."/>
            <person name="Reinhart S."/>
            <person name="Benedict M.N."/>
            <person name="Youngblut N.D."/>
            <person name="Metcalf M.E."/>
            <person name="Whitaker R.J."/>
            <person name="Metcalf W.W."/>
        </authorList>
    </citation>
    <scope>NUCLEOTIDE SEQUENCE [LARGE SCALE GENOMIC DNA]</scope>
    <source>
        <strain evidence="1 2">HB-1</strain>
    </source>
</reference>
<dbReference type="PATRIC" id="fig|1434110.4.peg.4343"/>
<dbReference type="GeneID" id="24832724"/>
<dbReference type="AlphaFoldDB" id="A0A0E3SCY5"/>
<dbReference type="PROSITE" id="PS51257">
    <property type="entry name" value="PROKAR_LIPOPROTEIN"/>
    <property type="match status" value="1"/>
</dbReference>
<evidence type="ECO:0000313" key="1">
    <source>
        <dbReference type="EMBL" id="AKB79869.1"/>
    </source>
</evidence>
<evidence type="ECO:0000313" key="2">
    <source>
        <dbReference type="Proteomes" id="UP000033101"/>
    </source>
</evidence>
<sequence>MKKSIALISVFAVLMIAFSGCVDNTPAVNGTDSDNPETKAISDEDAAGVSTIETLPAGFEYVGTLPLSIDEIKSDYKAENVSGILGGSEGLYKYTNASETTDLYIDAIEFEDAEDANSFISTYRASFKPLQSGSRFVEESFNGHSAVRITEYIRTGGADVPRYSYVWSNENYVLVVSGSTTDDTLVKQLAEATGY</sequence>
<dbReference type="Proteomes" id="UP000033101">
    <property type="component" value="Chromosome"/>
</dbReference>
<dbReference type="EMBL" id="CP009516">
    <property type="protein sequence ID" value="AKB79869.1"/>
    <property type="molecule type" value="Genomic_DNA"/>
</dbReference>
<organism evidence="1 2">
    <name type="scientific">Methanosarcina horonobensis HB-1 = JCM 15518</name>
    <dbReference type="NCBI Taxonomy" id="1434110"/>
    <lineage>
        <taxon>Archaea</taxon>
        <taxon>Methanobacteriati</taxon>
        <taxon>Methanobacteriota</taxon>
        <taxon>Stenosarchaea group</taxon>
        <taxon>Methanomicrobia</taxon>
        <taxon>Methanosarcinales</taxon>
        <taxon>Methanosarcinaceae</taxon>
        <taxon>Methanosarcina</taxon>
    </lineage>
</organism>
<accession>A0A0E3SCY5</accession>
<dbReference type="OrthoDB" id="148010at2157"/>
<gene>
    <name evidence="1" type="ORF">MSHOH_3386</name>
</gene>
<keyword evidence="2" id="KW-1185">Reference proteome</keyword>
<dbReference type="KEGG" id="mhor:MSHOH_3386"/>
<dbReference type="RefSeq" id="WP_048141779.1">
    <property type="nucleotide sequence ID" value="NZ_BBCW01000034.1"/>
</dbReference>
<name>A0A0E3SCY5_9EURY</name>
<evidence type="ECO:0008006" key="3">
    <source>
        <dbReference type="Google" id="ProtNLM"/>
    </source>
</evidence>
<dbReference type="HOGENOM" id="CLU_096326_0_0_2"/>
<protein>
    <recommendedName>
        <fullName evidence="3">DUF4367 domain-containing protein</fullName>
    </recommendedName>
</protein>
<proteinExistence type="predicted"/>